<dbReference type="RefSeq" id="WP_310424424.1">
    <property type="nucleotide sequence ID" value="NZ_JAVDYC010000001.1"/>
</dbReference>
<proteinExistence type="predicted"/>
<dbReference type="SUPFAM" id="SSF51679">
    <property type="entry name" value="Bacterial luciferase-like"/>
    <property type="match status" value="1"/>
</dbReference>
<dbReference type="Proteomes" id="UP001183629">
    <property type="component" value="Unassembled WGS sequence"/>
</dbReference>
<dbReference type="EMBL" id="JAVDYC010000001">
    <property type="protein sequence ID" value="MDR7327263.1"/>
    <property type="molecule type" value="Genomic_DNA"/>
</dbReference>
<comment type="caution">
    <text evidence="3">The sequence shown here is derived from an EMBL/GenBank/DDBJ whole genome shotgun (WGS) entry which is preliminary data.</text>
</comment>
<keyword evidence="3" id="KW-0503">Monooxygenase</keyword>
<dbReference type="Pfam" id="PF00296">
    <property type="entry name" value="Bac_luciferase"/>
    <property type="match status" value="1"/>
</dbReference>
<reference evidence="3 4" key="1">
    <citation type="submission" date="2023-07" db="EMBL/GenBank/DDBJ databases">
        <title>Sequencing the genomes of 1000 actinobacteria strains.</title>
        <authorList>
            <person name="Klenk H.-P."/>
        </authorList>
    </citation>
    <scope>NUCLEOTIDE SEQUENCE [LARGE SCALE GENOMIC DNA]</scope>
    <source>
        <strain evidence="3 4">DSM 44711</strain>
    </source>
</reference>
<accession>A0AAE4A0C0</accession>
<dbReference type="InterPro" id="IPR050564">
    <property type="entry name" value="F420-G6PD/mer"/>
</dbReference>
<dbReference type="GO" id="GO:0016705">
    <property type="term" value="F:oxidoreductase activity, acting on paired donors, with incorporation or reduction of molecular oxygen"/>
    <property type="evidence" value="ECO:0007669"/>
    <property type="project" value="InterPro"/>
</dbReference>
<dbReference type="PANTHER" id="PTHR43244">
    <property type="match status" value="1"/>
</dbReference>
<organism evidence="3 4">
    <name type="scientific">Catenuloplanes niger</name>
    <dbReference type="NCBI Taxonomy" id="587534"/>
    <lineage>
        <taxon>Bacteria</taxon>
        <taxon>Bacillati</taxon>
        <taxon>Actinomycetota</taxon>
        <taxon>Actinomycetes</taxon>
        <taxon>Micromonosporales</taxon>
        <taxon>Micromonosporaceae</taxon>
        <taxon>Catenuloplanes</taxon>
    </lineage>
</organism>
<dbReference type="AlphaFoldDB" id="A0AAE4A0C0"/>
<evidence type="ECO:0000256" key="1">
    <source>
        <dbReference type="ARBA" id="ARBA00023002"/>
    </source>
</evidence>
<dbReference type="GO" id="GO:0004497">
    <property type="term" value="F:monooxygenase activity"/>
    <property type="evidence" value="ECO:0007669"/>
    <property type="project" value="UniProtKB-KW"/>
</dbReference>
<dbReference type="PANTHER" id="PTHR43244:SF1">
    <property type="entry name" value="5,10-METHYLENETETRAHYDROMETHANOPTERIN REDUCTASE"/>
    <property type="match status" value="1"/>
</dbReference>
<gene>
    <name evidence="3" type="ORF">J2S44_007513</name>
</gene>
<feature type="domain" description="Luciferase-like" evidence="2">
    <location>
        <begin position="19"/>
        <end position="238"/>
    </location>
</feature>
<dbReference type="Gene3D" id="3.20.20.30">
    <property type="entry name" value="Luciferase-like domain"/>
    <property type="match status" value="1"/>
</dbReference>
<sequence length="298" mass="30859">MITDTSRPRIGFMFDRDRRPEELAGFAATVEELGAGDLWVVEDLGWTGAISAATVALAATRTLRVGIGIAPVALRNPALLAMELATVARIYPERLVAGLGHGVTDWMRQVGAAPKSPLSRLEESIVVTRGLLAGETVTMHGREVTVDGVTLVHPPAVVPPIVTGVVRPKSLELSGRVADGTIVAEGNGPAELTDALGHIARGRAAGTRPAHELIAFAYLHVGDDPARAAAETGEMVAGQAAWLGKPAEELFTLIGSADSVPAKVAALHTAGATTVVLRPLGSDPDAQARAALEALRTA</sequence>
<dbReference type="InterPro" id="IPR011251">
    <property type="entry name" value="Luciferase-like_dom"/>
</dbReference>
<evidence type="ECO:0000313" key="3">
    <source>
        <dbReference type="EMBL" id="MDR7327263.1"/>
    </source>
</evidence>
<dbReference type="InterPro" id="IPR036661">
    <property type="entry name" value="Luciferase-like_sf"/>
</dbReference>
<evidence type="ECO:0000259" key="2">
    <source>
        <dbReference type="Pfam" id="PF00296"/>
    </source>
</evidence>
<keyword evidence="4" id="KW-1185">Reference proteome</keyword>
<keyword evidence="1" id="KW-0560">Oxidoreductase</keyword>
<name>A0AAE4A0C0_9ACTN</name>
<evidence type="ECO:0000313" key="4">
    <source>
        <dbReference type="Proteomes" id="UP001183629"/>
    </source>
</evidence>
<protein>
    <submittedName>
        <fullName evidence="3">Alkanesulfonate monooxygenase SsuD/methylene tetrahydromethanopterin reductase-like flavin-dependent oxidoreductase (Luciferase family)</fullName>
    </submittedName>
</protein>